<dbReference type="InterPro" id="IPR006139">
    <property type="entry name" value="D-isomer_2_OHA_DH_cat_dom"/>
</dbReference>
<dbReference type="GO" id="GO:0005829">
    <property type="term" value="C:cytosol"/>
    <property type="evidence" value="ECO:0007669"/>
    <property type="project" value="TreeGrafter"/>
</dbReference>
<protein>
    <submittedName>
        <fullName evidence="7">Hydroxyacid dehydrogenase</fullName>
    </submittedName>
</protein>
<dbReference type="PANTHER" id="PTHR10996:SF178">
    <property type="entry name" value="2-HYDROXYACID DEHYDROGENASE YGL185C-RELATED"/>
    <property type="match status" value="1"/>
</dbReference>
<evidence type="ECO:0000256" key="1">
    <source>
        <dbReference type="ARBA" id="ARBA00005854"/>
    </source>
</evidence>
<dbReference type="PANTHER" id="PTHR10996">
    <property type="entry name" value="2-HYDROXYACID DEHYDROGENASE-RELATED"/>
    <property type="match status" value="1"/>
</dbReference>
<reference evidence="7" key="1">
    <citation type="submission" date="2020-07" db="EMBL/GenBank/DDBJ databases">
        <authorList>
            <person name="Pettersson B.M.F."/>
            <person name="Behra P.R.K."/>
            <person name="Ramesh M."/>
            <person name="Das S."/>
            <person name="Dasgupta S."/>
            <person name="Kirsebom L.A."/>
        </authorList>
    </citation>
    <scope>NUCLEOTIDE SEQUENCE</scope>
    <source>
        <strain evidence="7">DSM 44615</strain>
    </source>
</reference>
<feature type="domain" description="D-isomer specific 2-hydroxyacid dehydrogenase catalytic" evidence="5">
    <location>
        <begin position="47"/>
        <end position="319"/>
    </location>
</feature>
<dbReference type="Pfam" id="PF00389">
    <property type="entry name" value="2-Hacid_dh"/>
    <property type="match status" value="1"/>
</dbReference>
<evidence type="ECO:0000313" key="8">
    <source>
        <dbReference type="Proteomes" id="UP001140293"/>
    </source>
</evidence>
<dbReference type="InterPro" id="IPR006140">
    <property type="entry name" value="D-isomer_DH_NAD-bd"/>
</dbReference>
<dbReference type="SUPFAM" id="SSF52283">
    <property type="entry name" value="Formate/glycerate dehydrogenase catalytic domain-like"/>
    <property type="match status" value="1"/>
</dbReference>
<comment type="caution">
    <text evidence="7">The sequence shown here is derived from an EMBL/GenBank/DDBJ whole genome shotgun (WGS) entry which is preliminary data.</text>
</comment>
<dbReference type="Proteomes" id="UP001140293">
    <property type="component" value="Unassembled WGS sequence"/>
</dbReference>
<evidence type="ECO:0000256" key="2">
    <source>
        <dbReference type="ARBA" id="ARBA00023002"/>
    </source>
</evidence>
<keyword evidence="3" id="KW-0520">NAD</keyword>
<comment type="similarity">
    <text evidence="1 4">Belongs to the D-isomer specific 2-hydroxyacid dehydrogenase family.</text>
</comment>
<evidence type="ECO:0000256" key="4">
    <source>
        <dbReference type="RuleBase" id="RU003719"/>
    </source>
</evidence>
<gene>
    <name evidence="7" type="ORF">H7I41_29230</name>
</gene>
<dbReference type="InterPro" id="IPR050223">
    <property type="entry name" value="D-isomer_2-hydroxyacid_DH"/>
</dbReference>
<accession>A0A9X2YG43</accession>
<dbReference type="SUPFAM" id="SSF51735">
    <property type="entry name" value="NAD(P)-binding Rossmann-fold domains"/>
    <property type="match status" value="1"/>
</dbReference>
<dbReference type="CDD" id="cd12165">
    <property type="entry name" value="2-Hacid_dh_6"/>
    <property type="match status" value="1"/>
</dbReference>
<evidence type="ECO:0000259" key="6">
    <source>
        <dbReference type="Pfam" id="PF02826"/>
    </source>
</evidence>
<evidence type="ECO:0000313" key="7">
    <source>
        <dbReference type="EMBL" id="MCV7174008.1"/>
    </source>
</evidence>
<dbReference type="RefSeq" id="WP_264016179.1">
    <property type="nucleotide sequence ID" value="NZ_JACKSJ010000266.1"/>
</dbReference>
<dbReference type="InterPro" id="IPR036291">
    <property type="entry name" value="NAD(P)-bd_dom_sf"/>
</dbReference>
<dbReference type="AlphaFoldDB" id="A0A9X2YG43"/>
<dbReference type="Pfam" id="PF02826">
    <property type="entry name" value="2-Hacid_dh_C"/>
    <property type="match status" value="1"/>
</dbReference>
<dbReference type="GO" id="GO:0016618">
    <property type="term" value="F:hydroxypyruvate reductase [NAD(P)H] activity"/>
    <property type="evidence" value="ECO:0007669"/>
    <property type="project" value="TreeGrafter"/>
</dbReference>
<reference evidence="7" key="2">
    <citation type="journal article" date="2022" name="BMC Genomics">
        <title>Comparative genome analysis of mycobacteria focusing on tRNA and non-coding RNA.</title>
        <authorList>
            <person name="Behra P.R.K."/>
            <person name="Pettersson B.M.F."/>
            <person name="Ramesh M."/>
            <person name="Das S."/>
            <person name="Dasgupta S."/>
            <person name="Kirsebom L.A."/>
        </authorList>
    </citation>
    <scope>NUCLEOTIDE SEQUENCE</scope>
    <source>
        <strain evidence="7">DSM 44615</strain>
    </source>
</reference>
<evidence type="ECO:0000256" key="3">
    <source>
        <dbReference type="ARBA" id="ARBA00023027"/>
    </source>
</evidence>
<feature type="domain" description="D-isomer specific 2-hydroxyacid dehydrogenase NAD-binding" evidence="6">
    <location>
        <begin position="102"/>
        <end position="287"/>
    </location>
</feature>
<sequence>MKVVVGDTNLAPHRDRFEAALPDGVSVCWPDGAVADELGDADVFVGGRFGAQLAAAAPKLRLVHAAGAGTDKIDFDALSPDTLVANTFHHEQSMAEFVVAASVMLRRHFLEQDRALRTGRWATSVYDRSIAQPASLRGARIGFVGFGHIGRRSWELFRAFGADGAAVTGRGNLDAAAEGLRWAAGTGRLTDLMAESDVVVVSAPLTEQTVGMIGVAELAAIGPHGVLINVGRGPLVVERDLYEALSSQAIAAAAVDVWYRYPDATGYGAPSALPFADLPNVLMTPHSSGVTRDTFIGRADDIAANIGRLHRGEPLHNLVAR</sequence>
<keyword evidence="8" id="KW-1185">Reference proteome</keyword>
<keyword evidence="2 4" id="KW-0560">Oxidoreductase</keyword>
<dbReference type="GO" id="GO:0030267">
    <property type="term" value="F:glyoxylate reductase (NADPH) activity"/>
    <property type="evidence" value="ECO:0007669"/>
    <property type="project" value="TreeGrafter"/>
</dbReference>
<dbReference type="EMBL" id="JACKSJ010000266">
    <property type="protein sequence ID" value="MCV7174008.1"/>
    <property type="molecule type" value="Genomic_DNA"/>
</dbReference>
<dbReference type="GO" id="GO:0051287">
    <property type="term" value="F:NAD binding"/>
    <property type="evidence" value="ECO:0007669"/>
    <property type="project" value="InterPro"/>
</dbReference>
<proteinExistence type="inferred from homology"/>
<dbReference type="Gene3D" id="3.40.50.720">
    <property type="entry name" value="NAD(P)-binding Rossmann-like Domain"/>
    <property type="match status" value="2"/>
</dbReference>
<name>A0A9X2YG43_9MYCO</name>
<organism evidence="7 8">
    <name type="scientific">[Mycobacterium] manitobense</name>
    <dbReference type="NCBI Taxonomy" id="190147"/>
    <lineage>
        <taxon>Bacteria</taxon>
        <taxon>Bacillati</taxon>
        <taxon>Actinomycetota</taxon>
        <taxon>Actinomycetes</taxon>
        <taxon>Mycobacteriales</taxon>
        <taxon>Mycobacteriaceae</taxon>
        <taxon>Mycolicibacterium</taxon>
    </lineage>
</organism>
<evidence type="ECO:0000259" key="5">
    <source>
        <dbReference type="Pfam" id="PF00389"/>
    </source>
</evidence>